<accession>A0A2X0V904</accession>
<evidence type="ECO:0000313" key="12">
    <source>
        <dbReference type="EMBL" id="SPT69616.1"/>
    </source>
</evidence>
<dbReference type="SUPFAM" id="SSF51445">
    <property type="entry name" value="(Trans)glycosidases"/>
    <property type="match status" value="1"/>
</dbReference>
<dbReference type="EC" id="2.4.1.25" evidence="3 10"/>
<feature type="domain" description="MalQ N-terminal beta-sandwich" evidence="11">
    <location>
        <begin position="67"/>
        <end position="168"/>
    </location>
</feature>
<reference evidence="12 13" key="1">
    <citation type="submission" date="2018-06" db="EMBL/GenBank/DDBJ databases">
        <authorList>
            <consortium name="Pathogen Informatics"/>
            <person name="Doyle S."/>
        </authorList>
    </citation>
    <scope>NUCLEOTIDE SEQUENCE [LARGE SCALE GENOMIC DNA]</scope>
    <source>
        <strain evidence="12 13">NCTC13093</strain>
    </source>
</reference>
<keyword evidence="7 10" id="KW-0119">Carbohydrate metabolism</keyword>
<keyword evidence="13" id="KW-1185">Reference proteome</keyword>
<gene>
    <name evidence="12" type="primary">malQ</name>
    <name evidence="12" type="ORF">NCTC13093_00995</name>
</gene>
<dbReference type="InterPro" id="IPR017853">
    <property type="entry name" value="GH"/>
</dbReference>
<comment type="catalytic activity">
    <reaction evidence="1 10">
        <text>Transfers a segment of a (1-&gt;4)-alpha-D-glucan to a new position in an acceptor, which may be glucose or a (1-&gt;4)-alpha-D-glucan.</text>
        <dbReference type="EC" id="2.4.1.25"/>
    </reaction>
</comment>
<dbReference type="Pfam" id="PF21226">
    <property type="entry name" value="MalQ_N"/>
    <property type="match status" value="1"/>
</dbReference>
<dbReference type="InterPro" id="IPR048458">
    <property type="entry name" value="MalQ_N"/>
</dbReference>
<dbReference type="NCBIfam" id="TIGR00217">
    <property type="entry name" value="malQ"/>
    <property type="match status" value="1"/>
</dbReference>
<evidence type="ECO:0000256" key="5">
    <source>
        <dbReference type="ARBA" id="ARBA00022676"/>
    </source>
</evidence>
<dbReference type="RefSeq" id="WP_113743771.1">
    <property type="nucleotide sequence ID" value="NZ_UAPV01000001.1"/>
</dbReference>
<dbReference type="AlphaFoldDB" id="A0A2X0V904"/>
<comment type="similarity">
    <text evidence="2 10">Belongs to the disproportionating enzyme family.</text>
</comment>
<evidence type="ECO:0000256" key="3">
    <source>
        <dbReference type="ARBA" id="ARBA00012560"/>
    </source>
</evidence>
<evidence type="ECO:0000256" key="8">
    <source>
        <dbReference type="ARBA" id="ARBA00031423"/>
    </source>
</evidence>
<dbReference type="PANTHER" id="PTHR32438">
    <property type="entry name" value="4-ALPHA-GLUCANOTRANSFERASE DPE1, CHLOROPLASTIC/AMYLOPLASTIC"/>
    <property type="match status" value="1"/>
</dbReference>
<dbReference type="GO" id="GO:0005975">
    <property type="term" value="P:carbohydrate metabolic process"/>
    <property type="evidence" value="ECO:0007669"/>
    <property type="project" value="InterPro"/>
</dbReference>
<evidence type="ECO:0000256" key="10">
    <source>
        <dbReference type="RuleBase" id="RU361207"/>
    </source>
</evidence>
<dbReference type="GO" id="GO:0004134">
    <property type="term" value="F:4-alpha-glucanotransferase activity"/>
    <property type="evidence" value="ECO:0007669"/>
    <property type="project" value="UniProtKB-EC"/>
</dbReference>
<dbReference type="Pfam" id="PF02446">
    <property type="entry name" value="Glyco_hydro_77"/>
    <property type="match status" value="1"/>
</dbReference>
<dbReference type="PANTHER" id="PTHR32438:SF5">
    <property type="entry name" value="4-ALPHA-GLUCANOTRANSFERASE DPE1, CHLOROPLASTIC_AMYLOPLASTIC"/>
    <property type="match status" value="1"/>
</dbReference>
<proteinExistence type="inferred from homology"/>
<evidence type="ECO:0000256" key="9">
    <source>
        <dbReference type="ARBA" id="ARBA00031501"/>
    </source>
</evidence>
<dbReference type="EMBL" id="UAPV01000001">
    <property type="protein sequence ID" value="SPT69616.1"/>
    <property type="molecule type" value="Genomic_DNA"/>
</dbReference>
<keyword evidence="5 10" id="KW-0328">Glycosyltransferase</keyword>
<evidence type="ECO:0000259" key="11">
    <source>
        <dbReference type="Pfam" id="PF21226"/>
    </source>
</evidence>
<evidence type="ECO:0000313" key="13">
    <source>
        <dbReference type="Proteomes" id="UP000250086"/>
    </source>
</evidence>
<keyword evidence="6 10" id="KW-0808">Transferase</keyword>
<dbReference type="Proteomes" id="UP000250086">
    <property type="component" value="Unassembled WGS sequence"/>
</dbReference>
<evidence type="ECO:0000256" key="1">
    <source>
        <dbReference type="ARBA" id="ARBA00000439"/>
    </source>
</evidence>
<sequence>MNDKIEKIEQIVGLAHSYVDVCNQTVNISQEHRINALKAMGYATDDEDRLSAQIKEKELKPYADIVDPVCVIRDDDFNFIYIYVSEDTDENAVFAYEIQLEDGTLIKKSMPLYEVEIASYKELYGQVYDRRRLILDTKLPHGYHTFSCSIDDGREQLKSINMSLICTPVKCYMPECMEQGQRLWGVSVQLYSLRSKENWGIGDFGDLKSLVKHIARSGGHFIGLNPLHAGYPANPDPDMISPYSPSSRQWLNIIYIRVEDIPEFNTCKKAISAVQEKGFKQKLRALRDREYVDYRQVLVLKLQILRLLFDNVRVDDRRTIRGRKFIEFMQKHGDELINMATYDALQAHYYAKGVDAWGWQKFDKEFDNAASPFVAQWRKDHEDDVRFYAYLQFIADEQLHEAFEISKKEGMILGLYRDLAVGVSKGSCDVWSDTDRVYRDASVGAPPDPLGPIGQSWGLSPMDPDSLKMAAYRPLINLYRQNMKSCGAMRIDHAAGLYRMWWVPLGENASEGAYVNYSMHDLLGIIALESVRSKCLIIAEDLGTIPQQLREELKKVGALSYKLFFGEIAHDGGFIAPKDYQSVAMSAITTHDMPTLVGWWGNGDLTLGQKLGLYTPEQAEKIGHDRNISKQRILDSLHGLHSVGSEVPYRACEIESMTEDLCLGLQVHMCRGSCLLYSSQLEDWTFVATPVNVPGTFREYPNWRRKLTLNIDEIFEKKFVSRLTAAMSAARDE</sequence>
<evidence type="ECO:0000256" key="6">
    <source>
        <dbReference type="ARBA" id="ARBA00022679"/>
    </source>
</evidence>
<dbReference type="Gene3D" id="3.20.20.80">
    <property type="entry name" value="Glycosidases"/>
    <property type="match status" value="1"/>
</dbReference>
<evidence type="ECO:0000256" key="4">
    <source>
        <dbReference type="ARBA" id="ARBA00020295"/>
    </source>
</evidence>
<dbReference type="NCBIfam" id="NF008274">
    <property type="entry name" value="PRK11052.1"/>
    <property type="match status" value="1"/>
</dbReference>
<evidence type="ECO:0000256" key="7">
    <source>
        <dbReference type="ARBA" id="ARBA00023277"/>
    </source>
</evidence>
<name>A0A2X0V904_9GAMM</name>
<dbReference type="InterPro" id="IPR003385">
    <property type="entry name" value="Glyco_hydro_77"/>
</dbReference>
<protein>
    <recommendedName>
        <fullName evidence="4 10">4-alpha-glucanotransferase</fullName>
        <ecNumber evidence="3 10">2.4.1.25</ecNumber>
    </recommendedName>
    <alternativeName>
        <fullName evidence="8 10">Amylomaltase</fullName>
    </alternativeName>
    <alternativeName>
        <fullName evidence="9 10">Disproportionating enzyme</fullName>
    </alternativeName>
</protein>
<evidence type="ECO:0000256" key="2">
    <source>
        <dbReference type="ARBA" id="ARBA00005684"/>
    </source>
</evidence>
<organism evidence="12 13">
    <name type="scientific">Anaerobiospirillum thomasii</name>
    <dbReference type="NCBI Taxonomy" id="179995"/>
    <lineage>
        <taxon>Bacteria</taxon>
        <taxon>Pseudomonadati</taxon>
        <taxon>Pseudomonadota</taxon>
        <taxon>Gammaproteobacteria</taxon>
        <taxon>Aeromonadales</taxon>
        <taxon>Succinivibrionaceae</taxon>
        <taxon>Anaerobiospirillum</taxon>
    </lineage>
</organism>